<dbReference type="GO" id="GO:0004252">
    <property type="term" value="F:serine-type endopeptidase activity"/>
    <property type="evidence" value="ECO:0007669"/>
    <property type="project" value="UniProtKB-EC"/>
</dbReference>
<dbReference type="Gene3D" id="3.90.226.10">
    <property type="entry name" value="2-enoyl-CoA Hydratase, Chain A, domain 1"/>
    <property type="match status" value="1"/>
</dbReference>
<reference evidence="9" key="1">
    <citation type="submission" date="2016-11" db="EMBL/GenBank/DDBJ databases">
        <title>Comparative genomic and phenotypic analysis of Granulibacter bethesdensis clinical isolates from patients with chronic granulomatous disease.</title>
        <authorList>
            <person name="Zarember K.A."/>
            <person name="Porcella S.F."/>
            <person name="Chu J."/>
            <person name="Ding L."/>
            <person name="Dahlstrom E."/>
            <person name="Barbian K."/>
            <person name="Martens C."/>
            <person name="Sykora L."/>
            <person name="Kramer S."/>
            <person name="Pettinato A.M."/>
            <person name="Hong H."/>
            <person name="Wald G."/>
            <person name="Berg L.J."/>
            <person name="Rogge L.S."/>
            <person name="Greenberg D.E."/>
            <person name="Falcone E.L."/>
            <person name="Neves J.F."/>
            <person name="Simoes M.J."/>
            <person name="Casal M."/>
            <person name="Rodriguez-Lopez F.C."/>
            <person name="Zelazny A."/>
            <person name="Gallin J.I."/>
            <person name="Holland S.M."/>
        </authorList>
    </citation>
    <scope>NUCLEOTIDE SEQUENCE [LARGE SCALE GENOMIC DNA]</scope>
    <source>
        <strain evidence="9">NIH9.1</strain>
    </source>
</reference>
<dbReference type="SMART" id="SM00245">
    <property type="entry name" value="TSPc"/>
    <property type="match status" value="1"/>
</dbReference>
<evidence type="ECO:0000259" key="6">
    <source>
        <dbReference type="SMART" id="SM00228"/>
    </source>
</evidence>
<dbReference type="EMBL" id="CP018191">
    <property type="protein sequence ID" value="APH54055.1"/>
    <property type="molecule type" value="Genomic_DNA"/>
</dbReference>
<feature type="domain" description="Tail specific protease" evidence="7">
    <location>
        <begin position="261"/>
        <end position="455"/>
    </location>
</feature>
<feature type="signal peptide" evidence="5">
    <location>
        <begin position="1"/>
        <end position="31"/>
    </location>
</feature>
<keyword evidence="5" id="KW-0732">Signal</keyword>
<dbReference type="InterPro" id="IPR036034">
    <property type="entry name" value="PDZ_sf"/>
</dbReference>
<dbReference type="PANTHER" id="PTHR32060:SF30">
    <property type="entry name" value="CARBOXY-TERMINAL PROCESSING PROTEASE CTPA"/>
    <property type="match status" value="1"/>
</dbReference>
<evidence type="ECO:0000259" key="7">
    <source>
        <dbReference type="SMART" id="SM00245"/>
    </source>
</evidence>
<dbReference type="InterPro" id="IPR029045">
    <property type="entry name" value="ClpP/crotonase-like_dom_sf"/>
</dbReference>
<dbReference type="GO" id="GO:0030288">
    <property type="term" value="C:outer membrane-bounded periplasmic space"/>
    <property type="evidence" value="ECO:0007669"/>
    <property type="project" value="TreeGrafter"/>
</dbReference>
<proteinExistence type="inferred from homology"/>
<accession>A0AAC9K712</accession>
<feature type="domain" description="PDZ" evidence="6">
    <location>
        <begin position="187"/>
        <end position="258"/>
    </location>
</feature>
<evidence type="ECO:0000256" key="2">
    <source>
        <dbReference type="ARBA" id="ARBA00022670"/>
    </source>
</evidence>
<dbReference type="Pfam" id="PF03572">
    <property type="entry name" value="Peptidase_S41"/>
    <property type="match status" value="1"/>
</dbReference>
<dbReference type="Proteomes" id="UP000182373">
    <property type="component" value="Chromosome"/>
</dbReference>
<keyword evidence="3 8" id="KW-0378">Hydrolase</keyword>
<evidence type="ECO:0000256" key="5">
    <source>
        <dbReference type="SAM" id="SignalP"/>
    </source>
</evidence>
<evidence type="ECO:0000256" key="4">
    <source>
        <dbReference type="ARBA" id="ARBA00022825"/>
    </source>
</evidence>
<organism evidence="8 9">
    <name type="scientific">Granulibacter bethesdensis</name>
    <dbReference type="NCBI Taxonomy" id="364410"/>
    <lineage>
        <taxon>Bacteria</taxon>
        <taxon>Pseudomonadati</taxon>
        <taxon>Pseudomonadota</taxon>
        <taxon>Alphaproteobacteria</taxon>
        <taxon>Acetobacterales</taxon>
        <taxon>Acetobacteraceae</taxon>
        <taxon>Granulibacter</taxon>
    </lineage>
</organism>
<evidence type="ECO:0000313" key="9">
    <source>
        <dbReference type="Proteomes" id="UP000182373"/>
    </source>
</evidence>
<dbReference type="Gene3D" id="2.30.42.10">
    <property type="match status" value="1"/>
</dbReference>
<dbReference type="GO" id="GO:0007165">
    <property type="term" value="P:signal transduction"/>
    <property type="evidence" value="ECO:0007669"/>
    <property type="project" value="TreeGrafter"/>
</dbReference>
<dbReference type="SMART" id="SM00228">
    <property type="entry name" value="PDZ"/>
    <property type="match status" value="1"/>
</dbReference>
<dbReference type="PANTHER" id="PTHR32060">
    <property type="entry name" value="TAIL-SPECIFIC PROTEASE"/>
    <property type="match status" value="1"/>
</dbReference>
<dbReference type="InterPro" id="IPR005151">
    <property type="entry name" value="Tail-specific_protease"/>
</dbReference>
<evidence type="ECO:0000256" key="3">
    <source>
        <dbReference type="ARBA" id="ARBA00022801"/>
    </source>
</evidence>
<name>A0AAC9K712_9PROT</name>
<dbReference type="Gene3D" id="3.30.750.44">
    <property type="match status" value="1"/>
</dbReference>
<gene>
    <name evidence="8" type="ORF">GbCGDNIH9_0802</name>
</gene>
<comment type="similarity">
    <text evidence="1">Belongs to the peptidase S41A family.</text>
</comment>
<dbReference type="InterPro" id="IPR001478">
    <property type="entry name" value="PDZ"/>
</dbReference>
<dbReference type="AlphaFoldDB" id="A0AAC9K712"/>
<dbReference type="Pfam" id="PF00595">
    <property type="entry name" value="PDZ"/>
    <property type="match status" value="1"/>
</dbReference>
<protein>
    <submittedName>
        <fullName evidence="8">Carboxy-terminal processing protease</fullName>
        <ecNumber evidence="8">3.4.21.102</ecNumber>
    </submittedName>
</protein>
<dbReference type="EC" id="3.4.21.102" evidence="8"/>
<sequence length="539" mass="57184">MKKAGSIRTDLRRRLALRLALAMLLMWPAMAQAQMDAAPPQAAAAARDQETEFARTLAADVFSSAFTFMAPRTLETVPAPTLALWGLRGLTAIDPSLSASMDEHNVILTQSSRIVTGIERPPFTNYAAWGKLVARMAASAWTVSSPVRHAQTQGIINSVFDEVFNHLDPYSRYEPPRDDDTSVTAQAGIGVTLARRGHSFIIRTVATGTAAEAIGLKPGQSIIGLNGHPLEAETVSAAEAQLQGPEGSTVRLTVSGGPSHQLARDIELRRAEPQQNTVTASQSGNLLVLHITSFSHSTGQDIANVLSQFLVQRKSRHSIRGIILDLRGNRGGLVKEAAAAASAFLGDDSLIATMSGRDPQANRIWQATGDDLTGTLPVIIIVDGRSASASEILAAALADDRRGVVIGSTTLGKGLVQTVSPLPDGGTLFITWSRVLAPLGWPIQGLGVMPQVCTSTGHVALEAQLMALQNGQLPMMTALTRNRMARAPMPAAEMMDIRNSCPASEGNDSDMEAARFLMDHPAAYAAALIPATLGLNLPR</sequence>
<feature type="chain" id="PRO_5041984054" evidence="5">
    <location>
        <begin position="32"/>
        <end position="539"/>
    </location>
</feature>
<evidence type="ECO:0000256" key="1">
    <source>
        <dbReference type="ARBA" id="ARBA00009179"/>
    </source>
</evidence>
<keyword evidence="2 8" id="KW-0645">Protease</keyword>
<dbReference type="SUPFAM" id="SSF50156">
    <property type="entry name" value="PDZ domain-like"/>
    <property type="match status" value="1"/>
</dbReference>
<evidence type="ECO:0000313" key="8">
    <source>
        <dbReference type="EMBL" id="APH54055.1"/>
    </source>
</evidence>
<dbReference type="InterPro" id="IPR004447">
    <property type="entry name" value="Peptidase_S41A"/>
</dbReference>
<dbReference type="CDD" id="cd07560">
    <property type="entry name" value="Peptidase_S41_CPP"/>
    <property type="match status" value="1"/>
</dbReference>
<keyword evidence="4" id="KW-0720">Serine protease</keyword>
<dbReference type="SUPFAM" id="SSF52096">
    <property type="entry name" value="ClpP/crotonase"/>
    <property type="match status" value="1"/>
</dbReference>
<dbReference type="RefSeq" id="WP_072572198.1">
    <property type="nucleotide sequence ID" value="NZ_CP018191.1"/>
</dbReference>
<dbReference type="GO" id="GO:0006508">
    <property type="term" value="P:proteolysis"/>
    <property type="evidence" value="ECO:0007669"/>
    <property type="project" value="UniProtKB-KW"/>
</dbReference>